<comment type="caution">
    <text evidence="2">The sequence shown here is derived from an EMBL/GenBank/DDBJ whole genome shotgun (WGS) entry which is preliminary data.</text>
</comment>
<dbReference type="InterPro" id="IPR052026">
    <property type="entry name" value="ExeA_AAA_ATPase_DNA-bind"/>
</dbReference>
<organism evidence="2 3">
    <name type="scientific">Aliiroseovarius zhejiangensis</name>
    <dbReference type="NCBI Taxonomy" id="1632025"/>
    <lineage>
        <taxon>Bacteria</taxon>
        <taxon>Pseudomonadati</taxon>
        <taxon>Pseudomonadota</taxon>
        <taxon>Alphaproteobacteria</taxon>
        <taxon>Rhodobacterales</taxon>
        <taxon>Paracoccaceae</taxon>
        <taxon>Aliiroseovarius</taxon>
    </lineage>
</organism>
<dbReference type="SUPFAM" id="SSF52540">
    <property type="entry name" value="P-loop containing nucleoside triphosphate hydrolases"/>
    <property type="match status" value="1"/>
</dbReference>
<gene>
    <name evidence="2" type="ORF">GCM10016455_25900</name>
</gene>
<name>A0ABQ3J5M8_9RHOB</name>
<dbReference type="InterPro" id="IPR003593">
    <property type="entry name" value="AAA+_ATPase"/>
</dbReference>
<dbReference type="RefSeq" id="WP_191286968.1">
    <property type="nucleotide sequence ID" value="NZ_BNCH01000006.1"/>
</dbReference>
<dbReference type="Gene3D" id="3.40.50.300">
    <property type="entry name" value="P-loop containing nucleotide triphosphate hydrolases"/>
    <property type="match status" value="1"/>
</dbReference>
<dbReference type="PANTHER" id="PTHR35894:SF1">
    <property type="entry name" value="PHOSPHORIBULOKINASE _ URIDINE KINASE FAMILY"/>
    <property type="match status" value="1"/>
</dbReference>
<keyword evidence="3" id="KW-1185">Reference proteome</keyword>
<dbReference type="Pfam" id="PF13401">
    <property type="entry name" value="AAA_22"/>
    <property type="match status" value="1"/>
</dbReference>
<dbReference type="InterPro" id="IPR049945">
    <property type="entry name" value="AAA_22"/>
</dbReference>
<evidence type="ECO:0000313" key="3">
    <source>
        <dbReference type="Proteomes" id="UP000609802"/>
    </source>
</evidence>
<evidence type="ECO:0000259" key="1">
    <source>
        <dbReference type="SMART" id="SM00382"/>
    </source>
</evidence>
<dbReference type="Proteomes" id="UP000609802">
    <property type="component" value="Unassembled WGS sequence"/>
</dbReference>
<feature type="domain" description="AAA+ ATPase" evidence="1">
    <location>
        <begin position="47"/>
        <end position="198"/>
    </location>
</feature>
<dbReference type="EMBL" id="BNCH01000006">
    <property type="protein sequence ID" value="GHF03432.1"/>
    <property type="molecule type" value="Genomic_DNA"/>
</dbReference>
<sequence>MDSNELYTGHFGLTERPFTLVPDPSFLFWSKQHKRAYAVLEFGVLSRAPITLITGEIGSGKTTLVQKLLSQMDDSVRVGLLSNVQGDRGELLQWVMNALSIPFEPSESYVTLFQRFQESIVKEYAEGRRVVLIIDEAQNLSSEGLEEMRMLTNINANKDELIQLILVGQPELKGIVLSPGMRQLAQRVAASFHLEGMDEPTVRAYIKHRLKVAGGSGREITPLACAEVFTATKGIPRLVNQLCELSLLYAWSSNHKRVSVKSVRSVLEDGVFFASNVMDDEAGGERDVNERQDDLTRPLFLRAGRRVDTQSKKTG</sequence>
<proteinExistence type="predicted"/>
<dbReference type="SMART" id="SM00382">
    <property type="entry name" value="AAA"/>
    <property type="match status" value="1"/>
</dbReference>
<dbReference type="InterPro" id="IPR027417">
    <property type="entry name" value="P-loop_NTPase"/>
</dbReference>
<dbReference type="PANTHER" id="PTHR35894">
    <property type="entry name" value="GENERAL SECRETION PATHWAY PROTEIN A-RELATED"/>
    <property type="match status" value="1"/>
</dbReference>
<evidence type="ECO:0000313" key="2">
    <source>
        <dbReference type="EMBL" id="GHF03432.1"/>
    </source>
</evidence>
<reference evidence="3" key="1">
    <citation type="journal article" date="2019" name="Int. J. Syst. Evol. Microbiol.">
        <title>The Global Catalogue of Microorganisms (GCM) 10K type strain sequencing project: providing services to taxonomists for standard genome sequencing and annotation.</title>
        <authorList>
            <consortium name="The Broad Institute Genomics Platform"/>
            <consortium name="The Broad Institute Genome Sequencing Center for Infectious Disease"/>
            <person name="Wu L."/>
            <person name="Ma J."/>
        </authorList>
    </citation>
    <scope>NUCLEOTIDE SEQUENCE [LARGE SCALE GENOMIC DNA]</scope>
    <source>
        <strain evidence="3">KCTC 42443</strain>
    </source>
</reference>
<accession>A0ABQ3J5M8</accession>
<protein>
    <recommendedName>
        <fullName evidence="1">AAA+ ATPase domain-containing protein</fullName>
    </recommendedName>
</protein>